<reference evidence="3" key="2">
    <citation type="submission" date="2023-02" db="EMBL/GenBank/DDBJ databases">
        <title>Pectobacterium carotovorum subsp. carotovorum NBRC 12380.</title>
        <authorList>
            <person name="Ichikawa N."/>
            <person name="Sato H."/>
            <person name="Tonouchi N."/>
        </authorList>
    </citation>
    <scope>NUCLEOTIDE SEQUENCE</scope>
    <source>
        <strain evidence="3">NBRC 12380</strain>
    </source>
</reference>
<evidence type="ECO:0000313" key="4">
    <source>
        <dbReference type="Proteomes" id="UP001058167"/>
    </source>
</evidence>
<dbReference type="EMBL" id="BSRL01000009">
    <property type="protein sequence ID" value="GLV71100.1"/>
    <property type="molecule type" value="Genomic_DNA"/>
</dbReference>
<name>A0AAI9L482_PECCC</name>
<keyword evidence="1" id="KW-0175">Coiled coil</keyword>
<dbReference type="Proteomes" id="UP001165145">
    <property type="component" value="Unassembled WGS sequence"/>
</dbReference>
<evidence type="ECO:0000313" key="3">
    <source>
        <dbReference type="EMBL" id="GLV71100.1"/>
    </source>
</evidence>
<accession>A0AAI9L482</accession>
<feature type="coiled-coil region" evidence="1">
    <location>
        <begin position="80"/>
        <end position="107"/>
    </location>
</feature>
<evidence type="ECO:0000313" key="2">
    <source>
        <dbReference type="EMBL" id="GKX48656.1"/>
    </source>
</evidence>
<sequence length="138" mass="15853">MAKHLTKEDINYIINVISGWDSKKSGGLTWDALCDSISSVVGKRPTRQSLNIHKNIVKAFNFKKDMIKSGKSEIRRPANLNIASQHISNLENKLKMAEEENRSIKEMFIIWQYNADIHGLSEDNLNKPLPIIDRERSY</sequence>
<protein>
    <submittedName>
        <fullName evidence="3">Uncharacterized protein</fullName>
    </submittedName>
</protein>
<organism evidence="3 5">
    <name type="scientific">Pectobacterium carotovorum subsp. carotovorum</name>
    <name type="common">Erwinia carotovora subsp. carotovora</name>
    <dbReference type="NCBI Taxonomy" id="555"/>
    <lineage>
        <taxon>Bacteria</taxon>
        <taxon>Pseudomonadati</taxon>
        <taxon>Pseudomonadota</taxon>
        <taxon>Gammaproteobacteria</taxon>
        <taxon>Enterobacterales</taxon>
        <taxon>Pectobacteriaceae</taxon>
        <taxon>Pectobacterium</taxon>
    </lineage>
</organism>
<evidence type="ECO:0000256" key="1">
    <source>
        <dbReference type="SAM" id="Coils"/>
    </source>
</evidence>
<dbReference type="EMBL" id="BRLF01000009">
    <property type="protein sequence ID" value="GKX48656.1"/>
    <property type="molecule type" value="Genomic_DNA"/>
</dbReference>
<comment type="caution">
    <text evidence="3">The sequence shown here is derived from an EMBL/GenBank/DDBJ whole genome shotgun (WGS) entry which is preliminary data.</text>
</comment>
<dbReference type="RefSeq" id="WP_261867502.1">
    <property type="nucleotide sequence ID" value="NZ_BRLF01000009.1"/>
</dbReference>
<proteinExistence type="predicted"/>
<dbReference type="Proteomes" id="UP001058167">
    <property type="component" value="Unassembled WGS sequence"/>
</dbReference>
<reference evidence="2" key="1">
    <citation type="submission" date="2022-06" db="EMBL/GenBank/DDBJ databases">
        <title>Draft genome sequences of Pectobacterium carotovorum subsp. carotovorum str. NBRC12380.</title>
        <authorList>
            <person name="Wakabayashi Y."/>
            <person name="Kojima K."/>
        </authorList>
    </citation>
    <scope>NUCLEOTIDE SEQUENCE</scope>
    <source>
        <strain evidence="2">NBRC 12380</strain>
    </source>
</reference>
<evidence type="ECO:0000313" key="5">
    <source>
        <dbReference type="Proteomes" id="UP001165145"/>
    </source>
</evidence>
<keyword evidence="4" id="KW-1185">Reference proteome</keyword>
<dbReference type="AlphaFoldDB" id="A0AAI9L482"/>
<gene>
    <name evidence="3" type="ORF">Pcaca03_35440</name>
    <name evidence="2" type="ORF">SOASR016_34080</name>
</gene>